<dbReference type="AlphaFoldDB" id="D6NM14"/>
<feature type="transmembrane region" description="Helical" evidence="1">
    <location>
        <begin position="66"/>
        <end position="86"/>
    </location>
</feature>
<gene>
    <name evidence="2" type="primary">wzy</name>
</gene>
<dbReference type="RefSeq" id="WP_336915447.1">
    <property type="nucleotide sequence ID" value="NZ_JBBBZY010000070.1"/>
</dbReference>
<feature type="transmembrane region" description="Helical" evidence="1">
    <location>
        <begin position="134"/>
        <end position="151"/>
    </location>
</feature>
<name>D6NM14_VIBCL</name>
<accession>D6NM14</accession>
<keyword evidence="1" id="KW-0472">Membrane</keyword>
<feature type="transmembrane region" description="Helical" evidence="1">
    <location>
        <begin position="395"/>
        <end position="418"/>
    </location>
</feature>
<feature type="transmembrane region" description="Helical" evidence="1">
    <location>
        <begin position="269"/>
        <end position="294"/>
    </location>
</feature>
<protein>
    <submittedName>
        <fullName evidence="2">O-antigen polymerase</fullName>
    </submittedName>
</protein>
<feature type="transmembrane region" description="Helical" evidence="1">
    <location>
        <begin position="203"/>
        <end position="224"/>
    </location>
</feature>
<reference evidence="2" key="2">
    <citation type="journal article" date="2011" name="Appl. Environ. Microbiol.">
        <title>Genetic Diversity of O-Antigen Biosynthesis Regions in Vibrio cholerae.</title>
        <authorList>
            <person name="Aydanian A."/>
            <person name="Tang L."/>
            <person name="Morris J.G."/>
            <person name="Johnson J.A."/>
            <person name="Stine O.C."/>
        </authorList>
    </citation>
    <scope>NUCLEOTIDE SEQUENCE</scope>
    <source>
        <strain evidence="2">CO845</strain>
    </source>
</reference>
<feature type="transmembrane region" description="Helical" evidence="1">
    <location>
        <begin position="9"/>
        <end position="27"/>
    </location>
</feature>
<evidence type="ECO:0000313" key="2">
    <source>
        <dbReference type="EMBL" id="ADF80999.1"/>
    </source>
</evidence>
<keyword evidence="1" id="KW-1133">Transmembrane helix</keyword>
<dbReference type="EMBL" id="GU576499">
    <property type="protein sequence ID" value="ADF80999.1"/>
    <property type="molecule type" value="Genomic_DNA"/>
</dbReference>
<keyword evidence="1" id="KW-0812">Transmembrane</keyword>
<reference evidence="2" key="1">
    <citation type="submission" date="2010-01" db="EMBL/GenBank/DDBJ databases">
        <authorList>
            <person name="Aydanian A.G."/>
            <person name="Johnson J.A."/>
            <person name="Tang L."/>
            <person name="Morris J.G.Jr."/>
            <person name="Nair G.B."/>
            <person name="Stine O.C."/>
        </authorList>
    </citation>
    <scope>NUCLEOTIDE SEQUENCE</scope>
    <source>
        <strain evidence="2">CO845</strain>
    </source>
</reference>
<sequence>MRFIPYNKVIVLKIIIILQLTTLLIYLNANIVNVGEMGVALHLLVEFVGLTSLLFAMFWVKKKLYFHIHFFFFLLLICWIAFRIVFDLNDLEYLKQLTVATTGGVLLFYIIGASLGLTRHSLASLRSDIKIEKYIILLFYFLSIWMLYNFSQRLHDSLFYLKDIDGSYQRSGNFLSISFIIISFAYLNLVLKNVAQGATILARFFWLFVYTLSTLMALVGSQLFGSNSATAVILGVYLITLVMSLVTAKKTVWLSYLKHKLVLPWSKRLVKNLSLMALIGLAIFVGALVLIIGISGFDITSLRLLGFGSGSNTSLLSRVDILLETGANQLNYAPFLGNINVAYLTTGNAGQTLHSFFPYVMANLGLVGLLVVLTLFTNVLLQLYRETKQAKYTGLYGYQLSMVALYSIFLFLYILLFANLSTGIEWPVLWFTLGFISKPFVFSERI</sequence>
<feature type="transmembrane region" description="Helical" evidence="1">
    <location>
        <begin position="171"/>
        <end position="191"/>
    </location>
</feature>
<organism evidence="2">
    <name type="scientific">Vibrio cholerae</name>
    <dbReference type="NCBI Taxonomy" id="666"/>
    <lineage>
        <taxon>Bacteria</taxon>
        <taxon>Pseudomonadati</taxon>
        <taxon>Pseudomonadota</taxon>
        <taxon>Gammaproteobacteria</taxon>
        <taxon>Vibrionales</taxon>
        <taxon>Vibrionaceae</taxon>
        <taxon>Vibrio</taxon>
    </lineage>
</organism>
<feature type="transmembrane region" description="Helical" evidence="1">
    <location>
        <begin position="39"/>
        <end position="59"/>
    </location>
</feature>
<feature type="transmembrane region" description="Helical" evidence="1">
    <location>
        <begin position="98"/>
        <end position="122"/>
    </location>
</feature>
<feature type="transmembrane region" description="Helical" evidence="1">
    <location>
        <begin position="356"/>
        <end position="383"/>
    </location>
</feature>
<evidence type="ECO:0000256" key="1">
    <source>
        <dbReference type="SAM" id="Phobius"/>
    </source>
</evidence>
<feature type="transmembrane region" description="Helical" evidence="1">
    <location>
        <begin position="424"/>
        <end position="442"/>
    </location>
</feature>
<feature type="transmembrane region" description="Helical" evidence="1">
    <location>
        <begin position="230"/>
        <end position="248"/>
    </location>
</feature>
<proteinExistence type="predicted"/>